<dbReference type="FunFam" id="3.90.1480.20:FF:000026">
    <property type="entry name" value="Uncharacterized protein"/>
    <property type="match status" value="1"/>
</dbReference>
<evidence type="ECO:0000256" key="22">
    <source>
        <dbReference type="ARBA" id="ARBA00043773"/>
    </source>
</evidence>
<dbReference type="InterPro" id="IPR012163">
    <property type="entry name" value="Sialyl_trans"/>
</dbReference>
<dbReference type="GO" id="GO:1901137">
    <property type="term" value="P:carbohydrate derivative biosynthetic process"/>
    <property type="evidence" value="ECO:0007669"/>
    <property type="project" value="UniProtKB-ARBA"/>
</dbReference>
<comment type="pathway">
    <text evidence="4">Glycolipid biosynthesis.</text>
</comment>
<dbReference type="InterPro" id="IPR051757">
    <property type="entry name" value="Beta-gal_alpha2-3_sialyltrans"/>
</dbReference>
<name>A0A811XY43_NYCPR</name>
<evidence type="ECO:0000256" key="7">
    <source>
        <dbReference type="ARBA" id="ARBA00022676"/>
    </source>
</evidence>
<sequence>MKAQYLKWGLVAACIVTLWLMMMMNFLDQEFKQNDFPKKTRIQLCHCPRNSFRKCRCSSEIRECSACLRVPGTSVWFDERFETAIEPVQRPEDPISSDALILWLGVQSKREFETRKPIEEPPGQPLGYVESSCRTCAVVGNSRCLRGSGHGFRINQHDMVLRMNQAPVQGFEMDVGNTTTMRIMYPDMASTQNPGTKLLLLPLNSSGLKWFMEVLQEQSFRKPINPGFQIVQFPGGSNTSKDEVLVISLTFLQYIQDHWLRKRHRFPSLGFVGLLYALHTCDQVSLFGFGTDQLMRWSHYWDDKYWFESNMHSFKEEQKLILQLQCEGKIVIYS</sequence>
<keyword evidence="10" id="KW-0735">Signal-anchor</keyword>
<reference evidence="26" key="1">
    <citation type="submission" date="2020-12" db="EMBL/GenBank/DDBJ databases">
        <authorList>
            <consortium name="Molecular Ecology Group"/>
        </authorList>
    </citation>
    <scope>NUCLEOTIDE SEQUENCE</scope>
    <source>
        <strain evidence="26">TBG_1078</strain>
    </source>
</reference>
<keyword evidence="12" id="KW-0333">Golgi apparatus</keyword>
<evidence type="ECO:0000256" key="21">
    <source>
        <dbReference type="ARBA" id="ARBA00043673"/>
    </source>
</evidence>
<comment type="subcellular location">
    <subcellularLocation>
        <location evidence="1">Golgi apparatus</location>
        <location evidence="1">Golgi stack membrane</location>
        <topology evidence="1">Single-pass type II membrane protein</topology>
    </subcellularLocation>
    <subcellularLocation>
        <location evidence="2">Secreted</location>
    </subcellularLocation>
</comment>
<evidence type="ECO:0000313" key="26">
    <source>
        <dbReference type="EMBL" id="CAD7669437.1"/>
    </source>
</evidence>
<dbReference type="EC" id="2.4.3.2" evidence="16"/>
<evidence type="ECO:0000256" key="25">
    <source>
        <dbReference type="SAM" id="Phobius"/>
    </source>
</evidence>
<evidence type="ECO:0000313" key="27">
    <source>
        <dbReference type="Proteomes" id="UP000645828"/>
    </source>
</evidence>
<dbReference type="PANTHER" id="PTHR46032">
    <property type="entry name" value="ALPHA-2,3-SIALYLTRANSFERASE ST3GAL I ISOFORM X1"/>
    <property type="match status" value="1"/>
</dbReference>
<evidence type="ECO:0000256" key="6">
    <source>
        <dbReference type="ARBA" id="ARBA00022525"/>
    </source>
</evidence>
<keyword evidence="13 25" id="KW-0472">Membrane</keyword>
<dbReference type="GO" id="GO:0032580">
    <property type="term" value="C:Golgi cisterna membrane"/>
    <property type="evidence" value="ECO:0007669"/>
    <property type="project" value="UniProtKB-SubCell"/>
</dbReference>
<dbReference type="InterPro" id="IPR038578">
    <property type="entry name" value="GT29-like_sf"/>
</dbReference>
<dbReference type="EMBL" id="CAJHUB010000653">
    <property type="protein sequence ID" value="CAD7669437.1"/>
    <property type="molecule type" value="Genomic_DNA"/>
</dbReference>
<comment type="caution">
    <text evidence="26">The sequence shown here is derived from an EMBL/GenBank/DDBJ whole genome shotgun (WGS) entry which is preliminary data.</text>
</comment>
<evidence type="ECO:0000256" key="18">
    <source>
        <dbReference type="ARBA" id="ARBA00042448"/>
    </source>
</evidence>
<evidence type="ECO:0000256" key="2">
    <source>
        <dbReference type="ARBA" id="ARBA00004613"/>
    </source>
</evidence>
<protein>
    <recommendedName>
        <fullName evidence="20">Gal-NAc6S</fullName>
        <ecNumber evidence="16">2.4.3.2</ecNumber>
        <ecNumber evidence="17">2.4.3.4</ecNumber>
    </recommendedName>
    <alternativeName>
        <fullName evidence="18">Gal-beta-1,3-GalNAc-alpha-2,3-sialyltransferase</fullName>
    </alternativeName>
    <alternativeName>
        <fullName evidence="19">Monosialoganglioside sialyltransferase</fullName>
    </alternativeName>
</protein>
<keyword evidence="9 25" id="KW-0812">Transmembrane</keyword>
<keyword evidence="27" id="KW-1185">Reference proteome</keyword>
<evidence type="ECO:0000256" key="14">
    <source>
        <dbReference type="ARBA" id="ARBA00023180"/>
    </source>
</evidence>
<dbReference type="InterPro" id="IPR001675">
    <property type="entry name" value="Glyco_trans_29"/>
</dbReference>
<comment type="catalytic activity">
    <reaction evidence="15">
        <text>a beta-D-galactosyl-(1-&gt;3)-N-acetyl-alpha-D-galactosaminyl derivative + CMP-N-acetyl-beta-neuraminate = an N-acetyl-alpha-neuraminyl-(2-&gt;3)-beta-D-galactosyl-(1-&gt;3)-N-acetyl-alpha-D-galactosaminyl derivative + CMP + H(+)</text>
        <dbReference type="Rhea" id="RHEA:21616"/>
        <dbReference type="ChEBI" id="CHEBI:15378"/>
        <dbReference type="ChEBI" id="CHEBI:57812"/>
        <dbReference type="ChEBI" id="CHEBI:60377"/>
        <dbReference type="ChEBI" id="CHEBI:133470"/>
        <dbReference type="ChEBI" id="CHEBI:139596"/>
        <dbReference type="EC" id="2.4.3.4"/>
    </reaction>
    <physiologicalReaction direction="left-to-right" evidence="15">
        <dbReference type="Rhea" id="RHEA:21617"/>
    </physiologicalReaction>
</comment>
<evidence type="ECO:0000256" key="12">
    <source>
        <dbReference type="ARBA" id="ARBA00023034"/>
    </source>
</evidence>
<evidence type="ECO:0000256" key="20">
    <source>
        <dbReference type="ARBA" id="ARBA00042991"/>
    </source>
</evidence>
<dbReference type="PIRSF" id="PIRSF005557">
    <property type="entry name" value="Sialyl_trans"/>
    <property type="match status" value="1"/>
</dbReference>
<evidence type="ECO:0000256" key="16">
    <source>
        <dbReference type="ARBA" id="ARBA00039106"/>
    </source>
</evidence>
<evidence type="ECO:0000256" key="9">
    <source>
        <dbReference type="ARBA" id="ARBA00022692"/>
    </source>
</evidence>
<evidence type="ECO:0000256" key="5">
    <source>
        <dbReference type="ARBA" id="ARBA00006003"/>
    </source>
</evidence>
<keyword evidence="11 25" id="KW-1133">Transmembrane helix</keyword>
<evidence type="ECO:0000256" key="10">
    <source>
        <dbReference type="ARBA" id="ARBA00022968"/>
    </source>
</evidence>
<feature type="disulfide bond" evidence="24">
    <location>
        <begin position="136"/>
        <end position="281"/>
    </location>
</feature>
<accession>A0A811XY43</accession>
<evidence type="ECO:0000256" key="23">
    <source>
        <dbReference type="ARBA" id="ARBA00047509"/>
    </source>
</evidence>
<evidence type="ECO:0000256" key="15">
    <source>
        <dbReference type="ARBA" id="ARBA00036292"/>
    </source>
</evidence>
<dbReference type="PANTHER" id="PTHR46032:SF5">
    <property type="entry name" value="ST3 BETA-GALACTOSIDE ALPHA-2,3-SIALYLTRANSFERASE 8"/>
    <property type="match status" value="1"/>
</dbReference>
<evidence type="ECO:0000256" key="17">
    <source>
        <dbReference type="ARBA" id="ARBA00039107"/>
    </source>
</evidence>
<evidence type="ECO:0000256" key="13">
    <source>
        <dbReference type="ARBA" id="ARBA00023136"/>
    </source>
</evidence>
<feature type="transmembrane region" description="Helical" evidence="25">
    <location>
        <begin position="6"/>
        <end position="27"/>
    </location>
</feature>
<comment type="catalytic activity">
    <reaction evidence="23">
        <text>ganglioside GM1 (d18:1(4E)/18:0) + CMP-N-acetyl-beta-neuraminate = ganglioside GD1a (18:1(4E)/18:0) + CMP + H(+)</text>
        <dbReference type="Rhea" id="RHEA:48248"/>
        <dbReference type="ChEBI" id="CHEBI:15378"/>
        <dbReference type="ChEBI" id="CHEBI:57812"/>
        <dbReference type="ChEBI" id="CHEBI:60377"/>
        <dbReference type="ChEBI" id="CHEBI:73110"/>
        <dbReference type="ChEBI" id="CHEBI:90153"/>
    </reaction>
    <physiologicalReaction direction="left-to-right" evidence="23">
        <dbReference type="Rhea" id="RHEA:48249"/>
    </physiologicalReaction>
</comment>
<dbReference type="AlphaFoldDB" id="A0A811XY43"/>
<dbReference type="GO" id="GO:0097503">
    <property type="term" value="P:sialylation"/>
    <property type="evidence" value="ECO:0007669"/>
    <property type="project" value="TreeGrafter"/>
</dbReference>
<evidence type="ECO:0000256" key="19">
    <source>
        <dbReference type="ARBA" id="ARBA00042990"/>
    </source>
</evidence>
<dbReference type="GO" id="GO:0047288">
    <property type="term" value="F:beta-D-galactosyl-(1-&gt;3)-N-acetyl-beta-D-galactosaminide alpha-2,3- sialyltransferase"/>
    <property type="evidence" value="ECO:0007669"/>
    <property type="project" value="UniProtKB-EC"/>
</dbReference>
<comment type="pathway">
    <text evidence="3">Protein modification; protein glycosylation.</text>
</comment>
<comment type="similarity">
    <text evidence="5">Belongs to the glycosyltransferase 29 family.</text>
</comment>
<dbReference type="Pfam" id="PF00777">
    <property type="entry name" value="Glyco_transf_29"/>
    <property type="match status" value="1"/>
</dbReference>
<comment type="catalytic activity">
    <reaction evidence="22">
        <text>a ganglioside GM1 (d18:1(4E)) + CMP-N-acetyl-beta-neuraminate = a ganglioside GD1a (d18:1(4E)) + CMP + H(+)</text>
        <dbReference type="Rhea" id="RHEA:18021"/>
        <dbReference type="ChEBI" id="CHEBI:15378"/>
        <dbReference type="ChEBI" id="CHEBI:57812"/>
        <dbReference type="ChEBI" id="CHEBI:60377"/>
        <dbReference type="ChEBI" id="CHEBI:77709"/>
        <dbReference type="ChEBI" id="CHEBI:78445"/>
        <dbReference type="EC" id="2.4.3.2"/>
    </reaction>
    <physiologicalReaction direction="left-to-right" evidence="22">
        <dbReference type="Rhea" id="RHEA:18022"/>
    </physiologicalReaction>
</comment>
<dbReference type="Gene3D" id="3.90.1480.20">
    <property type="entry name" value="Glycosyl transferase family 29"/>
    <property type="match status" value="1"/>
</dbReference>
<dbReference type="Proteomes" id="UP000645828">
    <property type="component" value="Unassembled WGS sequence"/>
</dbReference>
<dbReference type="EC" id="2.4.3.4" evidence="17"/>
<keyword evidence="6" id="KW-0964">Secreted</keyword>
<evidence type="ECO:0000256" key="3">
    <source>
        <dbReference type="ARBA" id="ARBA00004922"/>
    </source>
</evidence>
<evidence type="ECO:0000256" key="4">
    <source>
        <dbReference type="ARBA" id="ARBA00004934"/>
    </source>
</evidence>
<evidence type="ECO:0000256" key="8">
    <source>
        <dbReference type="ARBA" id="ARBA00022679"/>
    </source>
</evidence>
<dbReference type="GO" id="GO:0005576">
    <property type="term" value="C:extracellular region"/>
    <property type="evidence" value="ECO:0007669"/>
    <property type="project" value="UniProtKB-SubCell"/>
</dbReference>
<evidence type="ECO:0000256" key="11">
    <source>
        <dbReference type="ARBA" id="ARBA00022989"/>
    </source>
</evidence>
<keyword evidence="7" id="KW-0328">Glycosyltransferase</keyword>
<comment type="catalytic activity">
    <reaction evidence="21">
        <text>a ganglioside GA1 (d18:1(4E)) + CMP-N-acetyl-beta-neuraminate = a ganglioside GM1b (d18:1(4E)) + CMP + H(+)</text>
        <dbReference type="Rhea" id="RHEA:47560"/>
        <dbReference type="ChEBI" id="CHEBI:15378"/>
        <dbReference type="ChEBI" id="CHEBI:27938"/>
        <dbReference type="ChEBI" id="CHEBI:57812"/>
        <dbReference type="ChEBI" id="CHEBI:60377"/>
        <dbReference type="ChEBI" id="CHEBI:78568"/>
    </reaction>
    <physiologicalReaction direction="left-to-right" evidence="21">
        <dbReference type="Rhea" id="RHEA:47561"/>
    </physiologicalReaction>
</comment>
<evidence type="ECO:0000256" key="24">
    <source>
        <dbReference type="PIRSR" id="PIRSR005557-2"/>
    </source>
</evidence>
<evidence type="ECO:0000256" key="1">
    <source>
        <dbReference type="ARBA" id="ARBA00004447"/>
    </source>
</evidence>
<organism evidence="26 27">
    <name type="scientific">Nyctereutes procyonoides</name>
    <name type="common">Raccoon dog</name>
    <name type="synonym">Canis procyonoides</name>
    <dbReference type="NCBI Taxonomy" id="34880"/>
    <lineage>
        <taxon>Eukaryota</taxon>
        <taxon>Metazoa</taxon>
        <taxon>Chordata</taxon>
        <taxon>Craniata</taxon>
        <taxon>Vertebrata</taxon>
        <taxon>Euteleostomi</taxon>
        <taxon>Mammalia</taxon>
        <taxon>Eutheria</taxon>
        <taxon>Laurasiatheria</taxon>
        <taxon>Carnivora</taxon>
        <taxon>Caniformia</taxon>
        <taxon>Canidae</taxon>
        <taxon>Nyctereutes</taxon>
    </lineage>
</organism>
<keyword evidence="14" id="KW-0325">Glycoprotein</keyword>
<keyword evidence="8" id="KW-0808">Transferase</keyword>
<proteinExistence type="inferred from homology"/>
<dbReference type="GO" id="GO:0003836">
    <property type="term" value="F:beta-galactoside (CMP) alpha-2,3-sialyltransferase activity"/>
    <property type="evidence" value="ECO:0007669"/>
    <property type="project" value="UniProtKB-EC"/>
</dbReference>
<gene>
    <name evidence="26" type="ORF">NYPRO_LOCUS2231</name>
</gene>